<dbReference type="Pfam" id="PF07596">
    <property type="entry name" value="SBP_bac_10"/>
    <property type="match status" value="1"/>
</dbReference>
<dbReference type="AlphaFoldDB" id="A0A6M5YK71"/>
<feature type="domain" description="DUF1559" evidence="2">
    <location>
        <begin position="37"/>
        <end position="106"/>
    </location>
</feature>
<gene>
    <name evidence="3" type="ORF">FTUN_1979</name>
</gene>
<dbReference type="KEGG" id="ftj:FTUN_1979"/>
<evidence type="ECO:0000259" key="2">
    <source>
        <dbReference type="Pfam" id="PF07596"/>
    </source>
</evidence>
<keyword evidence="4" id="KW-1185">Reference proteome</keyword>
<name>A0A6M5YK71_9BACT</name>
<dbReference type="Proteomes" id="UP000503447">
    <property type="component" value="Chromosome"/>
</dbReference>
<evidence type="ECO:0000256" key="1">
    <source>
        <dbReference type="SAM" id="Phobius"/>
    </source>
</evidence>
<dbReference type="SUPFAM" id="SSF54523">
    <property type="entry name" value="Pili subunits"/>
    <property type="match status" value="1"/>
</dbReference>
<reference evidence="4" key="1">
    <citation type="submission" date="2020-05" db="EMBL/GenBank/DDBJ databases">
        <title>Frigoriglobus tundricola gen. nov., sp. nov., a psychrotolerant cellulolytic planctomycete of the family Gemmataceae with two divergent copies of 16S rRNA gene.</title>
        <authorList>
            <person name="Kulichevskaya I.S."/>
            <person name="Ivanova A.A."/>
            <person name="Naumoff D.G."/>
            <person name="Beletsky A.V."/>
            <person name="Rijpstra W.I.C."/>
            <person name="Sinninghe Damste J.S."/>
            <person name="Mardanov A.V."/>
            <person name="Ravin N.V."/>
            <person name="Dedysh S.N."/>
        </authorList>
    </citation>
    <scope>NUCLEOTIDE SEQUENCE [LARGE SCALE GENOMIC DNA]</scope>
    <source>
        <strain evidence="4">PL17</strain>
    </source>
</reference>
<sequence>MFRSQDRRPRAAFTLIELLVVIAIIAILIGLLLPAVQKVRSAAARMSCSNNLKQIGLAAMNYESAYQIFPNGAIEDPKTTYNWIGVMTFLLPYMEQNNIYTQIPQGALTDIPTLPLHSDGTLAWWGSISGTCLARRSLPRLDHQAVNPLSRRSLFVEHGIQHPASSDVKAGDAAVGQNVRVLAARVL</sequence>
<dbReference type="Pfam" id="PF07963">
    <property type="entry name" value="N_methyl"/>
    <property type="match status" value="1"/>
</dbReference>
<dbReference type="PANTHER" id="PTHR30093">
    <property type="entry name" value="GENERAL SECRETION PATHWAY PROTEIN G"/>
    <property type="match status" value="1"/>
</dbReference>
<organism evidence="3 4">
    <name type="scientific">Frigoriglobus tundricola</name>
    <dbReference type="NCBI Taxonomy" id="2774151"/>
    <lineage>
        <taxon>Bacteria</taxon>
        <taxon>Pseudomonadati</taxon>
        <taxon>Planctomycetota</taxon>
        <taxon>Planctomycetia</taxon>
        <taxon>Gemmatales</taxon>
        <taxon>Gemmataceae</taxon>
        <taxon>Frigoriglobus</taxon>
    </lineage>
</organism>
<evidence type="ECO:0000313" key="3">
    <source>
        <dbReference type="EMBL" id="QJW94459.1"/>
    </source>
</evidence>
<dbReference type="InterPro" id="IPR011453">
    <property type="entry name" value="DUF1559"/>
</dbReference>
<dbReference type="InterPro" id="IPR045584">
    <property type="entry name" value="Pilin-like"/>
</dbReference>
<dbReference type="RefSeq" id="WP_171470452.1">
    <property type="nucleotide sequence ID" value="NZ_CP053452.2"/>
</dbReference>
<evidence type="ECO:0000313" key="4">
    <source>
        <dbReference type="Proteomes" id="UP000503447"/>
    </source>
</evidence>
<dbReference type="NCBIfam" id="TIGR02532">
    <property type="entry name" value="IV_pilin_GFxxxE"/>
    <property type="match status" value="1"/>
</dbReference>
<accession>A0A6M5YK71</accession>
<feature type="transmembrane region" description="Helical" evidence="1">
    <location>
        <begin position="12"/>
        <end position="36"/>
    </location>
</feature>
<protein>
    <recommendedName>
        <fullName evidence="2">DUF1559 domain-containing protein</fullName>
    </recommendedName>
</protein>
<keyword evidence="1" id="KW-0812">Transmembrane</keyword>
<keyword evidence="1" id="KW-0472">Membrane</keyword>
<dbReference type="Gene3D" id="3.30.700.10">
    <property type="entry name" value="Glycoprotein, Type 4 Pilin"/>
    <property type="match status" value="1"/>
</dbReference>
<dbReference type="InterPro" id="IPR012902">
    <property type="entry name" value="N_methyl_site"/>
</dbReference>
<dbReference type="EMBL" id="CP053452">
    <property type="protein sequence ID" value="QJW94459.1"/>
    <property type="molecule type" value="Genomic_DNA"/>
</dbReference>
<proteinExistence type="predicted"/>
<dbReference type="PANTHER" id="PTHR30093:SF2">
    <property type="entry name" value="TYPE II SECRETION SYSTEM PROTEIN H"/>
    <property type="match status" value="1"/>
</dbReference>
<keyword evidence="1" id="KW-1133">Transmembrane helix</keyword>